<dbReference type="Gene3D" id="1.10.287.1080">
    <property type="entry name" value="MazG-like"/>
    <property type="match status" value="1"/>
</dbReference>
<dbReference type="GO" id="GO:0009143">
    <property type="term" value="P:nucleoside triphosphate catabolic process"/>
    <property type="evidence" value="ECO:0007669"/>
    <property type="project" value="InterPro"/>
</dbReference>
<comment type="caution">
    <text evidence="1">The sequence shown here is derived from an EMBL/GenBank/DDBJ whole genome shotgun (WGS) entry which is preliminary data.</text>
</comment>
<name>A0A839E5Q0_9MICO</name>
<dbReference type="CDD" id="cd11537">
    <property type="entry name" value="NTP-PPase_RS21-C6_like"/>
    <property type="match status" value="1"/>
</dbReference>
<accession>A0A839E5Q0</accession>
<dbReference type="PANTHER" id="PTHR46523">
    <property type="entry name" value="DCTP PYROPHOSPHATASE 1"/>
    <property type="match status" value="1"/>
</dbReference>
<keyword evidence="2" id="KW-1185">Reference proteome</keyword>
<dbReference type="PANTHER" id="PTHR46523:SF1">
    <property type="entry name" value="DCTP PYROPHOSPHATASE 1"/>
    <property type="match status" value="1"/>
</dbReference>
<dbReference type="EMBL" id="JACGWX010000002">
    <property type="protein sequence ID" value="MBA8847711.1"/>
    <property type="molecule type" value="Genomic_DNA"/>
</dbReference>
<keyword evidence="1" id="KW-0378">Hydrolase</keyword>
<dbReference type="SUPFAM" id="SSF101386">
    <property type="entry name" value="all-alpha NTP pyrophosphatases"/>
    <property type="match status" value="1"/>
</dbReference>
<dbReference type="InterPro" id="IPR052555">
    <property type="entry name" value="dCTP_Pyrophosphatase"/>
</dbReference>
<reference evidence="1 2" key="1">
    <citation type="submission" date="2020-07" db="EMBL/GenBank/DDBJ databases">
        <title>Sequencing the genomes of 1000 actinobacteria strains.</title>
        <authorList>
            <person name="Klenk H.-P."/>
        </authorList>
    </citation>
    <scope>NUCLEOTIDE SEQUENCE [LARGE SCALE GENOMIC DNA]</scope>
    <source>
        <strain evidence="1 2">DSM 19663</strain>
    </source>
</reference>
<dbReference type="PIRSF" id="PIRSF029826">
    <property type="entry name" value="UCP029826_pph"/>
    <property type="match status" value="1"/>
</dbReference>
<sequence>MTEAAFEALRAFVAERDWSQFHTPENLAKSISIEAAELLEVFQWGGEVDDAHLREELADVLTYCFLLADKIGADPQQLVLDKLEQTRAKYPADIVRGRSEKYDQL</sequence>
<dbReference type="GO" id="GO:0047429">
    <property type="term" value="F:nucleoside triphosphate diphosphatase activity"/>
    <property type="evidence" value="ECO:0007669"/>
    <property type="project" value="InterPro"/>
</dbReference>
<gene>
    <name evidence="1" type="ORF">FHX53_001296</name>
</gene>
<dbReference type="RefSeq" id="WP_182490511.1">
    <property type="nucleotide sequence ID" value="NZ_BAAAOV010000023.1"/>
</dbReference>
<proteinExistence type="predicted"/>
<evidence type="ECO:0000313" key="2">
    <source>
        <dbReference type="Proteomes" id="UP000585905"/>
    </source>
</evidence>
<protein>
    <submittedName>
        <fullName evidence="1">NTP pyrophosphatase (Non-canonical NTP hydrolase)</fullName>
    </submittedName>
</protein>
<organism evidence="1 2">
    <name type="scientific">Microcella alkalica</name>
    <dbReference type="NCBI Taxonomy" id="355930"/>
    <lineage>
        <taxon>Bacteria</taxon>
        <taxon>Bacillati</taxon>
        <taxon>Actinomycetota</taxon>
        <taxon>Actinomycetes</taxon>
        <taxon>Micrococcales</taxon>
        <taxon>Microbacteriaceae</taxon>
        <taxon>Microcella</taxon>
    </lineage>
</organism>
<dbReference type="Proteomes" id="UP000585905">
    <property type="component" value="Unassembled WGS sequence"/>
</dbReference>
<evidence type="ECO:0000313" key="1">
    <source>
        <dbReference type="EMBL" id="MBA8847711.1"/>
    </source>
</evidence>
<dbReference type="InterPro" id="IPR025984">
    <property type="entry name" value="DCTPP"/>
</dbReference>
<dbReference type="AlphaFoldDB" id="A0A839E5Q0"/>
<dbReference type="Pfam" id="PF12643">
    <property type="entry name" value="MazG-like"/>
    <property type="match status" value="1"/>
</dbReference>